<name>A0ABX2HCY9_9FIRM</name>
<dbReference type="SMART" id="SM00895">
    <property type="entry name" value="FCD"/>
    <property type="match status" value="1"/>
</dbReference>
<dbReference type="Gene3D" id="1.10.10.10">
    <property type="entry name" value="Winged helix-like DNA-binding domain superfamily/Winged helix DNA-binding domain"/>
    <property type="match status" value="1"/>
</dbReference>
<sequence length="217" mass="24707">MKSMESLEMMPARVRITSILKKALLAGEYKSGQELSLTEIAEKLGVSRTPVREAFQTLAAEGLIELRMNKGAIVKQIDQKFITDHYEMRILLESEAAVRAARNGMDVSELLARLYHLTDNLSTLDRPYYTELNQEIHTSIWTAADNQKLYNFLMSLWNGPSTGSANSELDHYVQSTEEHIQILQSIRSKDAAKARQMMEQHITRSMNNILKSYRAAQ</sequence>
<gene>
    <name evidence="5" type="ORF">G5B36_01100</name>
</gene>
<dbReference type="Pfam" id="PF07729">
    <property type="entry name" value="FCD"/>
    <property type="match status" value="1"/>
</dbReference>
<dbReference type="InterPro" id="IPR008920">
    <property type="entry name" value="TF_FadR/GntR_C"/>
</dbReference>
<dbReference type="SUPFAM" id="SSF46785">
    <property type="entry name" value="Winged helix' DNA-binding domain"/>
    <property type="match status" value="1"/>
</dbReference>
<protein>
    <submittedName>
        <fullName evidence="5">GntR family transcriptional regulator</fullName>
    </submittedName>
</protein>
<dbReference type="InterPro" id="IPR036388">
    <property type="entry name" value="WH-like_DNA-bd_sf"/>
</dbReference>
<organism evidence="5 6">
    <name type="scientific">Enterocloster aldenensis</name>
    <dbReference type="NCBI Taxonomy" id="358742"/>
    <lineage>
        <taxon>Bacteria</taxon>
        <taxon>Bacillati</taxon>
        <taxon>Bacillota</taxon>
        <taxon>Clostridia</taxon>
        <taxon>Lachnospirales</taxon>
        <taxon>Lachnospiraceae</taxon>
        <taxon>Enterocloster</taxon>
    </lineage>
</organism>
<dbReference type="SMART" id="SM00345">
    <property type="entry name" value="HTH_GNTR"/>
    <property type="match status" value="1"/>
</dbReference>
<reference evidence="5 6" key="1">
    <citation type="journal article" date="2020" name="Cell Host Microbe">
        <title>Functional and Genomic Variation between Human-Derived Isolates of Lachnospiraceae Reveals Inter- and Intra-Species Diversity.</title>
        <authorList>
            <person name="Sorbara M.T."/>
            <person name="Littmann E.R."/>
            <person name="Fontana E."/>
            <person name="Moody T.U."/>
            <person name="Kohout C.E."/>
            <person name="Gjonbalaj M."/>
            <person name="Eaton V."/>
            <person name="Seok R."/>
            <person name="Leiner I.M."/>
            <person name="Pamer E.G."/>
        </authorList>
    </citation>
    <scope>NUCLEOTIDE SEQUENCE [LARGE SCALE GENOMIC DNA]</scope>
    <source>
        <strain evidence="5 6">MSK.1.17</strain>
    </source>
</reference>
<accession>A0ABX2HCY9</accession>
<dbReference type="InterPro" id="IPR000524">
    <property type="entry name" value="Tscrpt_reg_HTH_GntR"/>
</dbReference>
<comment type="caution">
    <text evidence="5">The sequence shown here is derived from an EMBL/GenBank/DDBJ whole genome shotgun (WGS) entry which is preliminary data.</text>
</comment>
<keyword evidence="3" id="KW-0804">Transcription</keyword>
<dbReference type="PRINTS" id="PR00035">
    <property type="entry name" value="HTHGNTR"/>
</dbReference>
<feature type="domain" description="HTH gntR-type" evidence="4">
    <location>
        <begin position="10"/>
        <end position="77"/>
    </location>
</feature>
<dbReference type="PANTHER" id="PTHR43537">
    <property type="entry name" value="TRANSCRIPTIONAL REGULATOR, GNTR FAMILY"/>
    <property type="match status" value="1"/>
</dbReference>
<dbReference type="Proteomes" id="UP000669239">
    <property type="component" value="Unassembled WGS sequence"/>
</dbReference>
<dbReference type="Pfam" id="PF00392">
    <property type="entry name" value="GntR"/>
    <property type="match status" value="1"/>
</dbReference>
<proteinExistence type="predicted"/>
<evidence type="ECO:0000256" key="3">
    <source>
        <dbReference type="ARBA" id="ARBA00023163"/>
    </source>
</evidence>
<keyword evidence="2" id="KW-0238">DNA-binding</keyword>
<dbReference type="CDD" id="cd07377">
    <property type="entry name" value="WHTH_GntR"/>
    <property type="match status" value="1"/>
</dbReference>
<keyword evidence="6" id="KW-1185">Reference proteome</keyword>
<dbReference type="InterPro" id="IPR011711">
    <property type="entry name" value="GntR_C"/>
</dbReference>
<dbReference type="InterPro" id="IPR036390">
    <property type="entry name" value="WH_DNA-bd_sf"/>
</dbReference>
<dbReference type="PROSITE" id="PS50949">
    <property type="entry name" value="HTH_GNTR"/>
    <property type="match status" value="1"/>
</dbReference>
<dbReference type="SUPFAM" id="SSF48008">
    <property type="entry name" value="GntR ligand-binding domain-like"/>
    <property type="match status" value="1"/>
</dbReference>
<evidence type="ECO:0000256" key="1">
    <source>
        <dbReference type="ARBA" id="ARBA00023015"/>
    </source>
</evidence>
<dbReference type="PANTHER" id="PTHR43537:SF45">
    <property type="entry name" value="GNTR FAMILY REGULATORY PROTEIN"/>
    <property type="match status" value="1"/>
</dbReference>
<evidence type="ECO:0000313" key="6">
    <source>
        <dbReference type="Proteomes" id="UP000669239"/>
    </source>
</evidence>
<evidence type="ECO:0000313" key="5">
    <source>
        <dbReference type="EMBL" id="NSJ47311.1"/>
    </source>
</evidence>
<dbReference type="EMBL" id="JAAITT010000001">
    <property type="protein sequence ID" value="NSJ47311.1"/>
    <property type="molecule type" value="Genomic_DNA"/>
</dbReference>
<dbReference type="Gene3D" id="1.20.120.530">
    <property type="entry name" value="GntR ligand-binding domain-like"/>
    <property type="match status" value="1"/>
</dbReference>
<evidence type="ECO:0000259" key="4">
    <source>
        <dbReference type="PROSITE" id="PS50949"/>
    </source>
</evidence>
<keyword evidence="1" id="KW-0805">Transcription regulation</keyword>
<evidence type="ECO:0000256" key="2">
    <source>
        <dbReference type="ARBA" id="ARBA00023125"/>
    </source>
</evidence>